<dbReference type="Pfam" id="PF19620">
    <property type="entry name" value="DUF6125"/>
    <property type="match status" value="1"/>
</dbReference>
<dbReference type="eggNOG" id="ENOG502ZA7Y">
    <property type="taxonomic scope" value="Bacteria"/>
</dbReference>
<dbReference type="Proteomes" id="UP000036923">
    <property type="component" value="Unassembled WGS sequence"/>
</dbReference>
<keyword evidence="2" id="KW-1185">Reference proteome</keyword>
<dbReference type="EMBL" id="LGTC01000001">
    <property type="protein sequence ID" value="KNY25970.1"/>
    <property type="molecule type" value="Genomic_DNA"/>
</dbReference>
<dbReference type="PATRIC" id="fig|398512.5.peg.1275"/>
<dbReference type="RefSeq" id="WP_036944225.1">
    <property type="nucleotide sequence ID" value="NZ_JQKC01000026.1"/>
</dbReference>
<reference evidence="2" key="1">
    <citation type="submission" date="2015-07" db="EMBL/GenBank/DDBJ databases">
        <title>Near-Complete Genome Sequence of the Cellulolytic Bacterium Bacteroides (Pseudobacteroides) cellulosolvens ATCC 35603.</title>
        <authorList>
            <person name="Dassa B."/>
            <person name="Utturkar S.M."/>
            <person name="Klingeman D.M."/>
            <person name="Hurt R.A."/>
            <person name="Keller M."/>
            <person name="Xu J."/>
            <person name="Reddy Y.H.K."/>
            <person name="Borovok I."/>
            <person name="Grinberg I.R."/>
            <person name="Lamed R."/>
            <person name="Zhivin O."/>
            <person name="Bayer E.A."/>
            <person name="Brown S.D."/>
        </authorList>
    </citation>
    <scope>NUCLEOTIDE SEQUENCE [LARGE SCALE GENOMIC DNA]</scope>
    <source>
        <strain evidence="2">DSM 2933</strain>
    </source>
</reference>
<evidence type="ECO:0000313" key="1">
    <source>
        <dbReference type="EMBL" id="KNY25970.1"/>
    </source>
</evidence>
<sequence length="174" mass="20256">MIKAEKMEDLSKDELVELNKIYAKNWLAHDGLWFQSIEDKYGMDMAIDMDREAWRRFTVIEARRLIDFLQLGSNSGIDGLKKALSFRLYASLNEDEFVVEGGNVLLYRVKTCRVQHARRKKGLLDFPCKSVGMVEYSLFAKTIDEHFETEVLSCHPDITATEYNCIWKFTLKNS</sequence>
<dbReference type="OrthoDB" id="9793253at2"/>
<protein>
    <recommendedName>
        <fullName evidence="3">4-vinyl reductase 4VR domain-containing protein</fullName>
    </recommendedName>
</protein>
<name>A0A0L6JJQ4_9FIRM</name>
<evidence type="ECO:0008006" key="3">
    <source>
        <dbReference type="Google" id="ProtNLM"/>
    </source>
</evidence>
<gene>
    <name evidence="1" type="ORF">Bccel_1230</name>
</gene>
<dbReference type="AlphaFoldDB" id="A0A0L6JJQ4"/>
<organism evidence="1 2">
    <name type="scientific">Pseudobacteroides cellulosolvens ATCC 35603 = DSM 2933</name>
    <dbReference type="NCBI Taxonomy" id="398512"/>
    <lineage>
        <taxon>Bacteria</taxon>
        <taxon>Bacillati</taxon>
        <taxon>Bacillota</taxon>
        <taxon>Clostridia</taxon>
        <taxon>Eubacteriales</taxon>
        <taxon>Oscillospiraceae</taxon>
        <taxon>Pseudobacteroides</taxon>
    </lineage>
</organism>
<proteinExistence type="predicted"/>
<accession>A0A0L6JJQ4</accession>
<comment type="caution">
    <text evidence="1">The sequence shown here is derived from an EMBL/GenBank/DDBJ whole genome shotgun (WGS) entry which is preliminary data.</text>
</comment>
<evidence type="ECO:0000313" key="2">
    <source>
        <dbReference type="Proteomes" id="UP000036923"/>
    </source>
</evidence>